<sequence length="367" mass="42313">MGNWKAFIFLLAFGQGMILSLALIVKGLKASRAGVFMGLILYVLAMELLNAWGMQVHYHSSPDAFPFWIFQSYLILPVSLWFFIQITTHTDYQFKNWNWLLYVPSILEFGISAGWRYYWRYYDKRVPSLLDNPIWFFFTELLPIIGMVVVLVYYLRRLVNLHRQFAQQGMGLSAIRLVRIYSFFTFMVILTLLWICGVVLDWPVFSGVELLITTCLFVLGYTGYANPDFFILPMLPKRSQERSEFSQYNDVAELERLKSAFGHDKIFTQAKLTIDDVAVYLGLPPRYVSYLVNTYCDANFNAFVNHFRVQEVIGKLGNPGEQHKTILALALESGFSSKSSFNQVFRQVTGKSPSQYLPAESKPAKVN</sequence>
<evidence type="ECO:0000256" key="1">
    <source>
        <dbReference type="ARBA" id="ARBA00023015"/>
    </source>
</evidence>
<evidence type="ECO:0000259" key="5">
    <source>
        <dbReference type="PROSITE" id="PS01124"/>
    </source>
</evidence>
<dbReference type="RefSeq" id="WP_215239182.1">
    <property type="nucleotide sequence ID" value="NZ_CAJRAF010000002.1"/>
</dbReference>
<feature type="transmembrane region" description="Helical" evidence="4">
    <location>
        <begin position="210"/>
        <end position="232"/>
    </location>
</feature>
<feature type="transmembrane region" description="Helical" evidence="4">
    <location>
        <begin position="134"/>
        <end position="155"/>
    </location>
</feature>
<keyword evidence="1" id="KW-0805">Transcription regulation</keyword>
<dbReference type="GO" id="GO:0003700">
    <property type="term" value="F:DNA-binding transcription factor activity"/>
    <property type="evidence" value="ECO:0007669"/>
    <property type="project" value="InterPro"/>
</dbReference>
<protein>
    <recommendedName>
        <fullName evidence="5">HTH araC/xylS-type domain-containing protein</fullName>
    </recommendedName>
</protein>
<comment type="caution">
    <text evidence="6">The sequence shown here is derived from an EMBL/GenBank/DDBJ whole genome shotgun (WGS) entry which is preliminary data.</text>
</comment>
<dbReference type="Proteomes" id="UP000680038">
    <property type="component" value="Unassembled WGS sequence"/>
</dbReference>
<keyword evidence="4" id="KW-0472">Membrane</keyword>
<dbReference type="Gene3D" id="1.10.10.60">
    <property type="entry name" value="Homeodomain-like"/>
    <property type="match status" value="1"/>
</dbReference>
<dbReference type="PANTHER" id="PTHR43280">
    <property type="entry name" value="ARAC-FAMILY TRANSCRIPTIONAL REGULATOR"/>
    <property type="match status" value="1"/>
</dbReference>
<accession>A0A916NLH8</accession>
<dbReference type="SMART" id="SM00342">
    <property type="entry name" value="HTH_ARAC"/>
    <property type="match status" value="1"/>
</dbReference>
<feature type="transmembrane region" description="Helical" evidence="4">
    <location>
        <begin position="34"/>
        <end position="53"/>
    </location>
</feature>
<feature type="transmembrane region" description="Helical" evidence="4">
    <location>
        <begin position="6"/>
        <end position="25"/>
    </location>
</feature>
<keyword evidence="2" id="KW-0238">DNA-binding</keyword>
<dbReference type="SUPFAM" id="SSF46689">
    <property type="entry name" value="Homeodomain-like"/>
    <property type="match status" value="1"/>
</dbReference>
<keyword evidence="3" id="KW-0804">Transcription</keyword>
<reference evidence="6" key="1">
    <citation type="submission" date="2021-04" db="EMBL/GenBank/DDBJ databases">
        <authorList>
            <person name="Rodrigo-Torres L."/>
            <person name="Arahal R. D."/>
            <person name="Lucena T."/>
        </authorList>
    </citation>
    <scope>NUCLEOTIDE SEQUENCE</scope>
    <source>
        <strain evidence="6">CECT 9275</strain>
    </source>
</reference>
<gene>
    <name evidence="6" type="ORF">DYBT9275_02554</name>
</gene>
<dbReference type="InterPro" id="IPR018060">
    <property type="entry name" value="HTH_AraC"/>
</dbReference>
<dbReference type="InterPro" id="IPR018062">
    <property type="entry name" value="HTH_AraC-typ_CS"/>
</dbReference>
<organism evidence="6 7">
    <name type="scientific">Dyadobacter helix</name>
    <dbReference type="NCBI Taxonomy" id="2822344"/>
    <lineage>
        <taxon>Bacteria</taxon>
        <taxon>Pseudomonadati</taxon>
        <taxon>Bacteroidota</taxon>
        <taxon>Cytophagia</taxon>
        <taxon>Cytophagales</taxon>
        <taxon>Spirosomataceae</taxon>
        <taxon>Dyadobacter</taxon>
    </lineage>
</organism>
<dbReference type="Pfam" id="PF12833">
    <property type="entry name" value="HTH_18"/>
    <property type="match status" value="1"/>
</dbReference>
<evidence type="ECO:0000256" key="3">
    <source>
        <dbReference type="ARBA" id="ARBA00023163"/>
    </source>
</evidence>
<evidence type="ECO:0000313" key="7">
    <source>
        <dbReference type="Proteomes" id="UP000680038"/>
    </source>
</evidence>
<keyword evidence="4" id="KW-1133">Transmembrane helix</keyword>
<evidence type="ECO:0000256" key="4">
    <source>
        <dbReference type="SAM" id="Phobius"/>
    </source>
</evidence>
<keyword evidence="4" id="KW-0812">Transmembrane</keyword>
<dbReference type="AlphaFoldDB" id="A0A916NLH8"/>
<feature type="transmembrane region" description="Helical" evidence="4">
    <location>
        <begin position="99"/>
        <end position="119"/>
    </location>
</feature>
<dbReference type="EMBL" id="CAJRAF010000002">
    <property type="protein sequence ID" value="CAG5000897.1"/>
    <property type="molecule type" value="Genomic_DNA"/>
</dbReference>
<proteinExistence type="predicted"/>
<feature type="transmembrane region" description="Helical" evidence="4">
    <location>
        <begin position="65"/>
        <end position="87"/>
    </location>
</feature>
<dbReference type="GO" id="GO:0043565">
    <property type="term" value="F:sequence-specific DNA binding"/>
    <property type="evidence" value="ECO:0007669"/>
    <property type="project" value="InterPro"/>
</dbReference>
<feature type="domain" description="HTH araC/xylS-type" evidence="5">
    <location>
        <begin position="267"/>
        <end position="359"/>
    </location>
</feature>
<name>A0A916NLH8_9BACT</name>
<feature type="transmembrane region" description="Helical" evidence="4">
    <location>
        <begin position="180"/>
        <end position="204"/>
    </location>
</feature>
<evidence type="ECO:0000313" key="6">
    <source>
        <dbReference type="EMBL" id="CAG5000897.1"/>
    </source>
</evidence>
<dbReference type="InterPro" id="IPR009057">
    <property type="entry name" value="Homeodomain-like_sf"/>
</dbReference>
<evidence type="ECO:0000256" key="2">
    <source>
        <dbReference type="ARBA" id="ARBA00023125"/>
    </source>
</evidence>
<dbReference type="PANTHER" id="PTHR43280:SF29">
    <property type="entry name" value="ARAC-FAMILY TRANSCRIPTIONAL REGULATOR"/>
    <property type="match status" value="1"/>
</dbReference>
<keyword evidence="7" id="KW-1185">Reference proteome</keyword>
<dbReference type="PROSITE" id="PS01124">
    <property type="entry name" value="HTH_ARAC_FAMILY_2"/>
    <property type="match status" value="1"/>
</dbReference>
<dbReference type="PROSITE" id="PS00041">
    <property type="entry name" value="HTH_ARAC_FAMILY_1"/>
    <property type="match status" value="1"/>
</dbReference>